<evidence type="ECO:0000256" key="1">
    <source>
        <dbReference type="SAM" id="Phobius"/>
    </source>
</evidence>
<dbReference type="RefSeq" id="WP_080125130.1">
    <property type="nucleotide sequence ID" value="NZ_CP035278.1"/>
</dbReference>
<name>A0ABX6IQK7_9CHLA</name>
<gene>
    <name evidence="2" type="primary">inclusion membrane protein-32</name>
    <name evidence="2" type="ORF">Chls_538</name>
</gene>
<evidence type="ECO:0000313" key="2">
    <source>
        <dbReference type="EMBL" id="QHP83413.1"/>
    </source>
</evidence>
<dbReference type="Proteomes" id="UP000512184">
    <property type="component" value="Chromosome"/>
</dbReference>
<keyword evidence="1" id="KW-1133">Transmembrane helix</keyword>
<sequence>MAALAILGISLIVAGSLLFVLAGWTAMPLLNVIFSLIILGAVMLGAVLGKFLKFVKQSKQLSSKEFFIEKRGQKMAEIAKEEGDLAIRQAQEEMEAILQSIS</sequence>
<organism evidence="2 3">
    <name type="scientific">Chlamydia suis</name>
    <dbReference type="NCBI Taxonomy" id="83559"/>
    <lineage>
        <taxon>Bacteria</taxon>
        <taxon>Pseudomonadati</taxon>
        <taxon>Chlamydiota</taxon>
        <taxon>Chlamydiia</taxon>
        <taxon>Chlamydiales</taxon>
        <taxon>Chlamydiaceae</taxon>
        <taxon>Chlamydia/Chlamydophila group</taxon>
        <taxon>Chlamydia</taxon>
    </lineage>
</organism>
<proteinExistence type="predicted"/>
<accession>A0ABX6IQK7</accession>
<evidence type="ECO:0000313" key="3">
    <source>
        <dbReference type="Proteomes" id="UP000512184"/>
    </source>
</evidence>
<keyword evidence="1" id="KW-0472">Membrane</keyword>
<keyword evidence="3" id="KW-1185">Reference proteome</keyword>
<dbReference type="EMBL" id="CP035278">
    <property type="protein sequence ID" value="QHP83413.1"/>
    <property type="molecule type" value="Genomic_DNA"/>
</dbReference>
<reference evidence="2" key="1">
    <citation type="submission" date="2019-01" db="EMBL/GenBank/DDBJ databases">
        <title>Whole genome sequencing and annotation enables comparative genome analysis that reveals unique features of the Chlamydia suis R19 Genome.</title>
        <authorList>
            <person name="Dimond Z.E."/>
        </authorList>
    </citation>
    <scope>NUCLEOTIDE SEQUENCE [LARGE SCALE GENOMIC DNA]</scope>
    <source>
        <strain evidence="2">R19</strain>
    </source>
</reference>
<protein>
    <submittedName>
        <fullName evidence="2">Inclusion membrane protein-32</fullName>
    </submittedName>
</protein>
<keyword evidence="1" id="KW-0812">Transmembrane</keyword>
<feature type="transmembrane region" description="Helical" evidence="1">
    <location>
        <begin position="32"/>
        <end position="52"/>
    </location>
</feature>